<gene>
    <name evidence="2" type="ORF">CCAM_LOCUS34655</name>
</gene>
<proteinExistence type="predicted"/>
<sequence>MDSKSFSVKTLDGARATCVREFEGPSRRVGWPCGDVFAEQHIRWWKHTTKNIDYPPQLMLEYFDRDLVNTTKRRRDKFIKGMRMNLQEGMEMGSRKDFGFMCEQAREVVRTKEGAKQEVEQNPKKSSMKVTGAGKAYTGGIVLRTLVLHFLRLQHLPKRWLPDLPKVSAQCPDHSPSDLSSSSRLRLYHIRRDPARTYTMQGRDNPNPDIILVTLDENLTYEEEPVQILAREVKELRNKRVPLVKVLWRNHAVEDATWETEESMRVQYPYLFSDNDLGYAGWGVTCHKVQEGLESEKSQLVRLLKMAKAEATDSEEEDTEGEEVFSSVEEEDEEDNATEGSNEDDE</sequence>
<evidence type="ECO:0000313" key="2">
    <source>
        <dbReference type="EMBL" id="VFQ92879.1"/>
    </source>
</evidence>
<dbReference type="PANTHER" id="PTHR46148:SF44">
    <property type="entry name" value="GAG-POL POLYPROTEIN"/>
    <property type="match status" value="1"/>
</dbReference>
<reference evidence="2 3" key="1">
    <citation type="submission" date="2018-04" db="EMBL/GenBank/DDBJ databases">
        <authorList>
            <person name="Vogel A."/>
        </authorList>
    </citation>
    <scope>NUCLEOTIDE SEQUENCE [LARGE SCALE GENOMIC DNA]</scope>
</reference>
<feature type="compositionally biased region" description="Acidic residues" evidence="1">
    <location>
        <begin position="312"/>
        <end position="346"/>
    </location>
</feature>
<dbReference type="EMBL" id="OOIL02004704">
    <property type="protein sequence ID" value="VFQ92879.1"/>
    <property type="molecule type" value="Genomic_DNA"/>
</dbReference>
<dbReference type="Proteomes" id="UP000595140">
    <property type="component" value="Unassembled WGS sequence"/>
</dbReference>
<evidence type="ECO:0008006" key="4">
    <source>
        <dbReference type="Google" id="ProtNLM"/>
    </source>
</evidence>
<keyword evidence="3" id="KW-1185">Reference proteome</keyword>
<name>A0A484MWJ0_9ASTE</name>
<organism evidence="2 3">
    <name type="scientific">Cuscuta campestris</name>
    <dbReference type="NCBI Taxonomy" id="132261"/>
    <lineage>
        <taxon>Eukaryota</taxon>
        <taxon>Viridiplantae</taxon>
        <taxon>Streptophyta</taxon>
        <taxon>Embryophyta</taxon>
        <taxon>Tracheophyta</taxon>
        <taxon>Spermatophyta</taxon>
        <taxon>Magnoliopsida</taxon>
        <taxon>eudicotyledons</taxon>
        <taxon>Gunneridae</taxon>
        <taxon>Pentapetalae</taxon>
        <taxon>asterids</taxon>
        <taxon>lamiids</taxon>
        <taxon>Solanales</taxon>
        <taxon>Convolvulaceae</taxon>
        <taxon>Cuscuteae</taxon>
        <taxon>Cuscuta</taxon>
        <taxon>Cuscuta subgen. Grammica</taxon>
        <taxon>Cuscuta sect. Cleistogrammica</taxon>
    </lineage>
</organism>
<evidence type="ECO:0000313" key="3">
    <source>
        <dbReference type="Proteomes" id="UP000595140"/>
    </source>
</evidence>
<evidence type="ECO:0000256" key="1">
    <source>
        <dbReference type="SAM" id="MobiDB-lite"/>
    </source>
</evidence>
<feature type="region of interest" description="Disordered" evidence="1">
    <location>
        <begin position="307"/>
        <end position="346"/>
    </location>
</feature>
<dbReference type="PANTHER" id="PTHR46148">
    <property type="entry name" value="CHROMO DOMAIN-CONTAINING PROTEIN"/>
    <property type="match status" value="1"/>
</dbReference>
<dbReference type="AlphaFoldDB" id="A0A484MWJ0"/>
<protein>
    <recommendedName>
        <fullName evidence="4">Chromo domain-containing protein</fullName>
    </recommendedName>
</protein>
<dbReference type="OrthoDB" id="1306017at2759"/>
<accession>A0A484MWJ0</accession>